<evidence type="ECO:0000313" key="2">
    <source>
        <dbReference type="EMBL" id="MFD1064405.1"/>
    </source>
</evidence>
<feature type="domain" description="Polysaccharide pyruvyl transferase" evidence="1">
    <location>
        <begin position="15"/>
        <end position="313"/>
    </location>
</feature>
<organism evidence="2 3">
    <name type="scientific">Oceanobacillus locisalsi</name>
    <dbReference type="NCBI Taxonomy" id="546107"/>
    <lineage>
        <taxon>Bacteria</taxon>
        <taxon>Bacillati</taxon>
        <taxon>Bacillota</taxon>
        <taxon>Bacilli</taxon>
        <taxon>Bacillales</taxon>
        <taxon>Bacillaceae</taxon>
        <taxon>Oceanobacillus</taxon>
    </lineage>
</organism>
<keyword evidence="2" id="KW-0328">Glycosyltransferase</keyword>
<accession>A0ABW3NDC6</accession>
<evidence type="ECO:0000313" key="3">
    <source>
        <dbReference type="Proteomes" id="UP001597041"/>
    </source>
</evidence>
<keyword evidence="2" id="KW-0808">Transferase</keyword>
<dbReference type="Pfam" id="PF04230">
    <property type="entry name" value="PS_pyruv_trans"/>
    <property type="match status" value="1"/>
</dbReference>
<dbReference type="EC" id="2.4.-.-" evidence="2"/>
<dbReference type="EMBL" id="JBHTKK010000001">
    <property type="protein sequence ID" value="MFD1064405.1"/>
    <property type="molecule type" value="Genomic_DNA"/>
</dbReference>
<dbReference type="Proteomes" id="UP001597041">
    <property type="component" value="Unassembled WGS sequence"/>
</dbReference>
<name>A0ABW3NDC6_9BACI</name>
<dbReference type="GO" id="GO:0016757">
    <property type="term" value="F:glycosyltransferase activity"/>
    <property type="evidence" value="ECO:0007669"/>
    <property type="project" value="UniProtKB-KW"/>
</dbReference>
<evidence type="ECO:0000259" key="1">
    <source>
        <dbReference type="Pfam" id="PF04230"/>
    </source>
</evidence>
<gene>
    <name evidence="2" type="ORF">ACFQ19_00065</name>
</gene>
<dbReference type="InterPro" id="IPR007345">
    <property type="entry name" value="Polysacch_pyruvyl_Trfase"/>
</dbReference>
<dbReference type="RefSeq" id="WP_379589803.1">
    <property type="nucleotide sequence ID" value="NZ_JBHTKK010000001.1"/>
</dbReference>
<comment type="caution">
    <text evidence="2">The sequence shown here is derived from an EMBL/GenBank/DDBJ whole genome shotgun (WGS) entry which is preliminary data.</text>
</comment>
<reference evidence="3" key="1">
    <citation type="journal article" date="2019" name="Int. J. Syst. Evol. Microbiol.">
        <title>The Global Catalogue of Microorganisms (GCM) 10K type strain sequencing project: providing services to taxonomists for standard genome sequencing and annotation.</title>
        <authorList>
            <consortium name="The Broad Institute Genomics Platform"/>
            <consortium name="The Broad Institute Genome Sequencing Center for Infectious Disease"/>
            <person name="Wu L."/>
            <person name="Ma J."/>
        </authorList>
    </citation>
    <scope>NUCLEOTIDE SEQUENCE [LARGE SCALE GENOMIC DNA]</scope>
    <source>
        <strain evidence="3">CCUG 56608</strain>
    </source>
</reference>
<sequence length="378" mass="44473">MSSKVGIVTLNGYVNYGNRLQNYALQEIIKTYDYNVETVWVEIKRNNAKDIPVSTKVKNILFSSPKKNFERVQSKIVGKLYKNELDRKRNKNFYEFSNSYIVETSYKLVENNVPDNLDDEFDYFVVGSDQVWNPIFRKDNPLYFLRFASKHKRISYAPSFGMNYIPDKYKDKYAKWLSEMDKLSAREEAGAKIIKELTERDVPVLVDPTLLLTREKWLNISEKPKAYPNDKYLLTYFLGDIDKKKKKMIKEISERNDLKVINLAQAKDKEVYLSDPSEFIYFINNADLFITDSFHGVVFSILLETPFIITDRSSKFPSMSSRIETLLSMFNFTQRHINNMNISNDNDLFSVDFSHVEEILQNEREKSREYLFEALSLK</sequence>
<protein>
    <submittedName>
        <fullName evidence="2">Polysaccharide pyruvyl transferase family protein</fullName>
        <ecNumber evidence="2">2.4.-.-</ecNumber>
    </submittedName>
</protein>
<keyword evidence="3" id="KW-1185">Reference proteome</keyword>
<proteinExistence type="predicted"/>